<dbReference type="Proteomes" id="UP000596902">
    <property type="component" value="Unassembled WGS sequence"/>
</dbReference>
<feature type="region of interest" description="Disordered" evidence="1">
    <location>
        <begin position="383"/>
        <end position="416"/>
    </location>
</feature>
<feature type="region of interest" description="Disordered" evidence="1">
    <location>
        <begin position="671"/>
        <end position="715"/>
    </location>
</feature>
<dbReference type="RefSeq" id="XP_038781606.1">
    <property type="nucleotide sequence ID" value="XM_038935836.1"/>
</dbReference>
<feature type="compositionally biased region" description="Basic and acidic residues" evidence="1">
    <location>
        <begin position="525"/>
        <end position="553"/>
    </location>
</feature>
<organism evidence="2 3">
    <name type="scientific">Alternaria burnsii</name>
    <dbReference type="NCBI Taxonomy" id="1187904"/>
    <lineage>
        <taxon>Eukaryota</taxon>
        <taxon>Fungi</taxon>
        <taxon>Dikarya</taxon>
        <taxon>Ascomycota</taxon>
        <taxon>Pezizomycotina</taxon>
        <taxon>Dothideomycetes</taxon>
        <taxon>Pleosporomycetidae</taxon>
        <taxon>Pleosporales</taxon>
        <taxon>Pleosporineae</taxon>
        <taxon>Pleosporaceae</taxon>
        <taxon>Alternaria</taxon>
        <taxon>Alternaria sect. Alternaria</taxon>
    </lineage>
</organism>
<feature type="compositionally biased region" description="Low complexity" evidence="1">
    <location>
        <begin position="499"/>
        <end position="511"/>
    </location>
</feature>
<sequence>MAWLPPTSPATLRASKRTCEENTKDSMKTQCRSEFQTLIEAPNEFPNNYSQAFLGSTPQSSSSLFSVQPAYPDIPDTRLPDINGIAVGHQVPPYDTYAPAPAYRDLNGQYSLTVPYQPPPATQRSHDYVDYPHQYHPDEQPMSVPQVPPDQGHYYPLDPSIATNPPVYEQPVEERLILALTAADYGQDVPVSTSAEQAAWQDIYTRQNAWLFRAEADLQGRITEIVPGIPPEQGALGSSVGIKHDLIPTEVWSLRSLSPLLRYAAYRMLTEEAREMIMYNQASEDFQRRWAWILNFQAFLLQKEKEWVESFEQIVDTHRRRCWDQKVEEQAIETPVNQAMIDAFERSKMKARGTPLVDATLDNETPQVPPSKSVLVAEQLATRNNTTEKVQSPLSQSDEPSTLPGKPPKPDKIKHPLDKVAVPSYPLDKISDFTPNEEGIYQCMHRYERRWPCCKNGLDERKMKQAIYRSISTWKSQVERLIENGDLHRSHMTWPTHQNQALRRAQLAAEGQRARVKSGNEEVDTERSGNEEKKQKQKRQMDNTEKVSQEKRKQPVSQQESLGDAMPGSLSAATPNSSQQYEGIAPQVCPDVAVARLAFDWNIARINMRDKQDFEDCRLVEQRKKWPDWPRFGEWWAARLSQVQLLQLSQDQKIVLKRPEPSSIADREAAFDEKTEELLPLEAQESADTEGNTELDGSDLDGLFDDGDETNLQEA</sequence>
<comment type="caution">
    <text evidence="2">The sequence shown here is derived from an EMBL/GenBank/DDBJ whole genome shotgun (WGS) entry which is preliminary data.</text>
</comment>
<reference evidence="2" key="2">
    <citation type="submission" date="2020-08" db="EMBL/GenBank/DDBJ databases">
        <title>Draft Genome Sequence of Cumin Blight Pathogen Alternaria burnsii.</title>
        <authorList>
            <person name="Feng Z."/>
        </authorList>
    </citation>
    <scope>NUCLEOTIDE SEQUENCE</scope>
    <source>
        <strain evidence="2">CBS107.38</strain>
    </source>
</reference>
<proteinExistence type="predicted"/>
<dbReference type="AlphaFoldDB" id="A0A8H7ATD3"/>
<gene>
    <name evidence="2" type="ORF">GT037_010789</name>
</gene>
<evidence type="ECO:0000313" key="3">
    <source>
        <dbReference type="Proteomes" id="UP000596902"/>
    </source>
</evidence>
<dbReference type="EMBL" id="JAAABM010000024">
    <property type="protein sequence ID" value="KAF7671228.1"/>
    <property type="molecule type" value="Genomic_DNA"/>
</dbReference>
<feature type="compositionally biased region" description="Basic and acidic residues" evidence="1">
    <location>
        <begin position="17"/>
        <end position="27"/>
    </location>
</feature>
<feature type="region of interest" description="Disordered" evidence="1">
    <location>
        <begin position="1"/>
        <end position="28"/>
    </location>
</feature>
<accession>A0A8H7ATD3</accession>
<feature type="compositionally biased region" description="Acidic residues" evidence="1">
    <location>
        <begin position="685"/>
        <end position="715"/>
    </location>
</feature>
<feature type="compositionally biased region" description="Polar residues" evidence="1">
    <location>
        <begin position="383"/>
        <end position="400"/>
    </location>
</feature>
<evidence type="ECO:0000256" key="1">
    <source>
        <dbReference type="SAM" id="MobiDB-lite"/>
    </source>
</evidence>
<name>A0A8H7ATD3_9PLEO</name>
<protein>
    <submittedName>
        <fullName evidence="2">Uncharacterized protein</fullName>
    </submittedName>
</protein>
<feature type="region of interest" description="Disordered" evidence="1">
    <location>
        <begin position="499"/>
        <end position="578"/>
    </location>
</feature>
<reference evidence="2" key="1">
    <citation type="submission" date="2020-01" db="EMBL/GenBank/DDBJ databases">
        <authorList>
            <person name="Feng Z.H.Z."/>
        </authorList>
    </citation>
    <scope>NUCLEOTIDE SEQUENCE</scope>
    <source>
        <strain evidence="2">CBS107.38</strain>
    </source>
</reference>
<evidence type="ECO:0000313" key="2">
    <source>
        <dbReference type="EMBL" id="KAF7671228.1"/>
    </source>
</evidence>
<keyword evidence="3" id="KW-1185">Reference proteome</keyword>
<dbReference type="GeneID" id="62209014"/>